<organism evidence="2 3">
    <name type="scientific">Archaeoglobus veneficus (strain DSM 11195 / SNP6)</name>
    <dbReference type="NCBI Taxonomy" id="693661"/>
    <lineage>
        <taxon>Archaea</taxon>
        <taxon>Methanobacteriati</taxon>
        <taxon>Methanobacteriota</taxon>
        <taxon>Archaeoglobi</taxon>
        <taxon>Archaeoglobales</taxon>
        <taxon>Archaeoglobaceae</taxon>
        <taxon>Archaeoglobus</taxon>
    </lineage>
</organism>
<dbReference type="Pfam" id="PF01368">
    <property type="entry name" value="DHH"/>
    <property type="match status" value="1"/>
</dbReference>
<keyword evidence="3" id="KW-1185">Reference proteome</keyword>
<dbReference type="GeneID" id="10394126"/>
<proteinExistence type="predicted"/>
<evidence type="ECO:0000313" key="3">
    <source>
        <dbReference type="Proteomes" id="UP000008136"/>
    </source>
</evidence>
<dbReference type="SUPFAM" id="SSF64182">
    <property type="entry name" value="DHH phosphoesterases"/>
    <property type="match status" value="1"/>
</dbReference>
<dbReference type="OrthoDB" id="86112at2157"/>
<dbReference type="eggNOG" id="arCOG00426">
    <property type="taxonomic scope" value="Archaea"/>
</dbReference>
<dbReference type="EMBL" id="CP002588">
    <property type="protein sequence ID" value="AEA47026.1"/>
    <property type="molecule type" value="Genomic_DNA"/>
</dbReference>
<dbReference type="KEGG" id="ave:Arcve_1015"/>
<dbReference type="HOGENOM" id="CLU_907931_0_0_2"/>
<sequence length="319" mass="35803">MKLIVHHWDVDGLCSAAIAVATFDKSETEWENCTPPIGRFELDSRILELIGKADEVYFLDLNMVDAVKAVDKPAIFIDHHNQEKIDKPSVIHVNPVLDGMQVPSASWVVSDYFSLWNHLSAIGAVGDLGAKLFSTEFGSSAEKLLLRHGLTREDALKAVNLIDSSYILMDRKAVEESVEFLAFAEPAELLEREEWIKNVEKIESEIEKAFSNLASNNGIAWIEFSSQFNIISKVARKAVWEEGFEAVIAVNRDFDGMAQVYVRLRNPSPKILRLISELKDRGINAGGKEEVMGAICPKSKVDEVIEILEEVLEWRARFS</sequence>
<reference evidence="2 3" key="1">
    <citation type="submission" date="2011-03" db="EMBL/GenBank/DDBJ databases">
        <title>The complete genome of Archaeoglobus veneficus SNP6.</title>
        <authorList>
            <consortium name="US DOE Joint Genome Institute (JGI-PGF)"/>
            <person name="Lucas S."/>
            <person name="Copeland A."/>
            <person name="Lapidus A."/>
            <person name="Bruce D."/>
            <person name="Goodwin L."/>
            <person name="Pitluck S."/>
            <person name="Kyrpides N."/>
            <person name="Mavromatis K."/>
            <person name="Pagani I."/>
            <person name="Ivanova N."/>
            <person name="Mikhailova N."/>
            <person name="Lu M."/>
            <person name="Detter J.C."/>
            <person name="Tapia R."/>
            <person name="Han C."/>
            <person name="Land M."/>
            <person name="Hauser L."/>
            <person name="Markowitz V."/>
            <person name="Cheng J.-F."/>
            <person name="Hugenholtz P."/>
            <person name="Woyke T."/>
            <person name="Wu D."/>
            <person name="Spring S."/>
            <person name="Brambilla E."/>
            <person name="Klenk H.-P."/>
            <person name="Eisen J.A."/>
        </authorList>
    </citation>
    <scope>NUCLEOTIDE SEQUENCE [LARGE SCALE GENOMIC DNA]</scope>
    <source>
        <strain>SNP6</strain>
    </source>
</reference>
<gene>
    <name evidence="2" type="ordered locus">Arcve_1015</name>
</gene>
<dbReference type="InterPro" id="IPR038763">
    <property type="entry name" value="DHH_sf"/>
</dbReference>
<protein>
    <submittedName>
        <fullName evidence="2">Phosphoesterase RecJ domain protein</fullName>
    </submittedName>
</protein>
<evidence type="ECO:0000313" key="2">
    <source>
        <dbReference type="EMBL" id="AEA47026.1"/>
    </source>
</evidence>
<dbReference type="RefSeq" id="WP_013683690.1">
    <property type="nucleotide sequence ID" value="NC_015320.1"/>
</dbReference>
<accession>F2KSZ6</accession>
<feature type="domain" description="DDH" evidence="1">
    <location>
        <begin position="3"/>
        <end position="112"/>
    </location>
</feature>
<name>F2KSZ6_ARCVS</name>
<evidence type="ECO:0000259" key="1">
    <source>
        <dbReference type="Pfam" id="PF01368"/>
    </source>
</evidence>
<dbReference type="AlphaFoldDB" id="F2KSZ6"/>
<dbReference type="STRING" id="693661.Arcve_1015"/>
<dbReference type="InterPro" id="IPR001667">
    <property type="entry name" value="DDH_dom"/>
</dbReference>
<dbReference type="Proteomes" id="UP000008136">
    <property type="component" value="Chromosome"/>
</dbReference>